<dbReference type="InterPro" id="IPR006357">
    <property type="entry name" value="HAD-SF_hydro_IIA"/>
</dbReference>
<keyword evidence="2" id="KW-1185">Reference proteome</keyword>
<dbReference type="InterPro" id="IPR036412">
    <property type="entry name" value="HAD-like_sf"/>
</dbReference>
<name>A0A8H7RMT6_9FUNG</name>
<dbReference type="PANTHER" id="PTHR19288">
    <property type="entry name" value="4-NITROPHENYLPHOSPHATASE-RELATED"/>
    <property type="match status" value="1"/>
</dbReference>
<dbReference type="PANTHER" id="PTHR19288:SF90">
    <property type="entry name" value="OS08G0542600 PROTEIN"/>
    <property type="match status" value="1"/>
</dbReference>
<dbReference type="SUPFAM" id="SSF56784">
    <property type="entry name" value="HAD-like"/>
    <property type="match status" value="1"/>
</dbReference>
<sequence>MRVVQSFTEILQDVKYDTIACDIYGVIHDGIKAYPYSKTALKELKSHDEHVILLSNSTRLQDKLDANMTSKFDIDNTCYEEILSSGVLTKLFLKDVAESLKTGKLKGIACHATAQLDGKSTRMEPDEFAQKYLKTGKFFLAGDPDWQEPLYLPVAPTLTRVHDWDQIEFVLLGSIRGLFPEEKPVDPFSEEDVRADYQPLLNKCLERDIPIICANPDVFAPNGLDAEGNTKLLICPGYVGQIYEEMGGQVLYFGKPFKSIYEYLVKNKAKESVKEGDQQSSSRIICVGDNIATDVKGATEAGLDVVMILGGVHWEDLKGARDDEELKSRVREMCERFGSPEPTYLMPLLRY</sequence>
<accession>A0A8H7RMT6</accession>
<dbReference type="GO" id="GO:0005737">
    <property type="term" value="C:cytoplasm"/>
    <property type="evidence" value="ECO:0007669"/>
    <property type="project" value="TreeGrafter"/>
</dbReference>
<evidence type="ECO:0000313" key="1">
    <source>
        <dbReference type="EMBL" id="KAG2213986.1"/>
    </source>
</evidence>
<organism evidence="1 2">
    <name type="scientific">Mucor saturninus</name>
    <dbReference type="NCBI Taxonomy" id="64648"/>
    <lineage>
        <taxon>Eukaryota</taxon>
        <taxon>Fungi</taxon>
        <taxon>Fungi incertae sedis</taxon>
        <taxon>Mucoromycota</taxon>
        <taxon>Mucoromycotina</taxon>
        <taxon>Mucoromycetes</taxon>
        <taxon>Mucorales</taxon>
        <taxon>Mucorineae</taxon>
        <taxon>Mucoraceae</taxon>
        <taxon>Mucor</taxon>
    </lineage>
</organism>
<dbReference type="Pfam" id="PF13242">
    <property type="entry name" value="Hydrolase_like"/>
    <property type="match status" value="1"/>
</dbReference>
<comment type="caution">
    <text evidence="1">The sequence shown here is derived from an EMBL/GenBank/DDBJ whole genome shotgun (WGS) entry which is preliminary data.</text>
</comment>
<dbReference type="Gene3D" id="3.40.50.1000">
    <property type="entry name" value="HAD superfamily/HAD-like"/>
    <property type="match status" value="2"/>
</dbReference>
<proteinExistence type="predicted"/>
<dbReference type="GO" id="GO:0016791">
    <property type="term" value="F:phosphatase activity"/>
    <property type="evidence" value="ECO:0007669"/>
    <property type="project" value="TreeGrafter"/>
</dbReference>
<dbReference type="EMBL" id="JAEPRD010000002">
    <property type="protein sequence ID" value="KAG2213986.1"/>
    <property type="molecule type" value="Genomic_DNA"/>
</dbReference>
<protein>
    <submittedName>
        <fullName evidence="1">Uncharacterized protein</fullName>
    </submittedName>
</protein>
<gene>
    <name evidence="1" type="ORF">INT47_001256</name>
</gene>
<dbReference type="OrthoDB" id="426235at2759"/>
<dbReference type="Proteomes" id="UP000603453">
    <property type="component" value="Unassembled WGS sequence"/>
</dbReference>
<evidence type="ECO:0000313" key="2">
    <source>
        <dbReference type="Proteomes" id="UP000603453"/>
    </source>
</evidence>
<dbReference type="AlphaFoldDB" id="A0A8H7RMT6"/>
<dbReference type="Pfam" id="PF13344">
    <property type="entry name" value="Hydrolase_6"/>
    <property type="match status" value="1"/>
</dbReference>
<dbReference type="InterPro" id="IPR023214">
    <property type="entry name" value="HAD_sf"/>
</dbReference>
<reference evidence="1" key="1">
    <citation type="submission" date="2020-12" db="EMBL/GenBank/DDBJ databases">
        <title>Metabolic potential, ecology and presence of endohyphal bacteria is reflected in genomic diversity of Mucoromycotina.</title>
        <authorList>
            <person name="Muszewska A."/>
            <person name="Okrasinska A."/>
            <person name="Steczkiewicz K."/>
            <person name="Drgas O."/>
            <person name="Orlowska M."/>
            <person name="Perlinska-Lenart U."/>
            <person name="Aleksandrzak-Piekarczyk T."/>
            <person name="Szatraj K."/>
            <person name="Zielenkiewicz U."/>
            <person name="Pilsyk S."/>
            <person name="Malc E."/>
            <person name="Mieczkowski P."/>
            <person name="Kruszewska J.S."/>
            <person name="Biernat P."/>
            <person name="Pawlowska J."/>
        </authorList>
    </citation>
    <scope>NUCLEOTIDE SEQUENCE</scope>
    <source>
        <strain evidence="1">WA0000017839</strain>
    </source>
</reference>